<keyword evidence="7 13" id="KW-0456">Lyase</keyword>
<evidence type="ECO:0000256" key="6">
    <source>
        <dbReference type="ARBA" id="ARBA00023066"/>
    </source>
</evidence>
<evidence type="ECO:0000256" key="1">
    <source>
        <dbReference type="ARBA" id="ARBA00001933"/>
    </source>
</evidence>
<evidence type="ECO:0000259" key="12">
    <source>
        <dbReference type="Pfam" id="PF00278"/>
    </source>
</evidence>
<evidence type="ECO:0000256" key="5">
    <source>
        <dbReference type="ARBA" id="ARBA00022898"/>
    </source>
</evidence>
<comment type="catalytic activity">
    <reaction evidence="9">
        <text>carboxyspermidine + H(+) = spermidine + CO2</text>
        <dbReference type="Rhea" id="RHEA:34095"/>
        <dbReference type="ChEBI" id="CHEBI:15378"/>
        <dbReference type="ChEBI" id="CHEBI:16526"/>
        <dbReference type="ChEBI" id="CHEBI:57834"/>
        <dbReference type="ChEBI" id="CHEBI:65072"/>
        <dbReference type="EC" id="4.1.1.96"/>
    </reaction>
</comment>
<keyword evidence="6" id="KW-0745">Spermidine biosynthesis</keyword>
<dbReference type="NCBIfam" id="TIGR01047">
    <property type="entry name" value="nspC"/>
    <property type="match status" value="1"/>
</dbReference>
<dbReference type="STRING" id="1936003.STSP2_02395"/>
<evidence type="ECO:0000256" key="8">
    <source>
        <dbReference type="ARBA" id="ARBA00025802"/>
    </source>
</evidence>
<evidence type="ECO:0000256" key="11">
    <source>
        <dbReference type="PIRSR" id="PIRSR038941-1"/>
    </source>
</evidence>
<reference evidence="14" key="1">
    <citation type="submission" date="2017-02" db="EMBL/GenBank/DDBJ databases">
        <title>Comparative genomics and description of representatives of a novel lineage of planctomycetes thriving in anoxic sediments.</title>
        <authorList>
            <person name="Spring S."/>
            <person name="Bunk B."/>
            <person name="Sproer C."/>
        </authorList>
    </citation>
    <scope>NUCLEOTIDE SEQUENCE [LARGE SCALE GENOMIC DNA]</scope>
    <source>
        <strain evidence="14">ST-NAGAB-D1</strain>
    </source>
</reference>
<dbReference type="Gene3D" id="3.20.20.10">
    <property type="entry name" value="Alanine racemase"/>
    <property type="match status" value="1"/>
</dbReference>
<evidence type="ECO:0000256" key="4">
    <source>
        <dbReference type="ARBA" id="ARBA00022793"/>
    </source>
</evidence>
<keyword evidence="5" id="KW-0663">Pyridoxal phosphate</keyword>
<comment type="similarity">
    <text evidence="8">Belongs to the Orn/Lys/Arg decarboxylase class-II family. NspC subfamily.</text>
</comment>
<dbReference type="PANTHER" id="PTHR43727">
    <property type="entry name" value="DIAMINOPIMELATE DECARBOXYLASE"/>
    <property type="match status" value="1"/>
</dbReference>
<feature type="binding site" evidence="11">
    <location>
        <position position="278"/>
    </location>
    <ligand>
        <name>substrate</name>
    </ligand>
</feature>
<gene>
    <name evidence="13" type="primary">nspC</name>
    <name evidence="13" type="ORF">STSP2_02395</name>
</gene>
<dbReference type="PIRSF" id="PIRSF038941">
    <property type="entry name" value="NspC"/>
    <property type="match status" value="1"/>
</dbReference>
<evidence type="ECO:0000256" key="9">
    <source>
        <dbReference type="ARBA" id="ARBA00047351"/>
    </source>
</evidence>
<evidence type="ECO:0000313" key="13">
    <source>
        <dbReference type="EMBL" id="AQT69207.1"/>
    </source>
</evidence>
<dbReference type="Gene3D" id="2.40.37.10">
    <property type="entry name" value="Lyase, Ornithine Decarboxylase, Chain A, domain 1"/>
    <property type="match status" value="1"/>
</dbReference>
<keyword evidence="4" id="KW-0210">Decarboxylase</keyword>
<dbReference type="PANTHER" id="PTHR43727:SF1">
    <property type="entry name" value="CARBOXYNORSPERMIDINE_CARBOXYSPERMIDINE DECARBOXYLASE"/>
    <property type="match status" value="1"/>
</dbReference>
<comment type="cofactor">
    <cofactor evidence="1">
        <name>pyridoxal 5'-phosphate</name>
        <dbReference type="ChEBI" id="CHEBI:597326"/>
    </cofactor>
</comment>
<dbReference type="AlphaFoldDB" id="A0A1U9NN29"/>
<dbReference type="InterPro" id="IPR029066">
    <property type="entry name" value="PLP-binding_barrel"/>
</dbReference>
<keyword evidence="14" id="KW-1185">Reference proteome</keyword>
<dbReference type="FunFam" id="3.20.20.10:FF:000012">
    <property type="entry name" value="Carboxynorspermidine/carboxyspermidine decarboxylase"/>
    <property type="match status" value="1"/>
</dbReference>
<evidence type="ECO:0000313" key="14">
    <source>
        <dbReference type="Proteomes" id="UP000189674"/>
    </source>
</evidence>
<dbReference type="GO" id="GO:0008836">
    <property type="term" value="F:diaminopimelate decarboxylase activity"/>
    <property type="evidence" value="ECO:0007669"/>
    <property type="project" value="TreeGrafter"/>
</dbReference>
<dbReference type="EMBL" id="CP019791">
    <property type="protein sequence ID" value="AQT69207.1"/>
    <property type="molecule type" value="Genomic_DNA"/>
</dbReference>
<dbReference type="InterPro" id="IPR005730">
    <property type="entry name" value="Nsp_de-COase"/>
</dbReference>
<organism evidence="13 14">
    <name type="scientific">Anaerohalosphaera lusitana</name>
    <dbReference type="NCBI Taxonomy" id="1936003"/>
    <lineage>
        <taxon>Bacteria</taxon>
        <taxon>Pseudomonadati</taxon>
        <taxon>Planctomycetota</taxon>
        <taxon>Phycisphaerae</taxon>
        <taxon>Sedimentisphaerales</taxon>
        <taxon>Anaerohalosphaeraceae</taxon>
        <taxon>Anaerohalosphaera</taxon>
    </lineage>
</organism>
<dbReference type="SUPFAM" id="SSF51419">
    <property type="entry name" value="PLP-binding barrel"/>
    <property type="match status" value="1"/>
</dbReference>
<dbReference type="GO" id="GO:0045312">
    <property type="term" value="P:nor-spermidine biosynthetic process"/>
    <property type="evidence" value="ECO:0007669"/>
    <property type="project" value="InterPro"/>
</dbReference>
<comment type="catalytic activity">
    <reaction evidence="10">
        <text>carboxynorspermidine + H(+) = norspermidine + CO2</text>
        <dbReference type="Rhea" id="RHEA:34099"/>
        <dbReference type="ChEBI" id="CHEBI:15378"/>
        <dbReference type="ChEBI" id="CHEBI:16526"/>
        <dbReference type="ChEBI" id="CHEBI:57920"/>
        <dbReference type="ChEBI" id="CHEBI:65070"/>
        <dbReference type="EC" id="4.1.1.96"/>
    </reaction>
</comment>
<dbReference type="OrthoDB" id="9802241at2"/>
<dbReference type="RefSeq" id="WP_146662806.1">
    <property type="nucleotide sequence ID" value="NZ_CP019791.1"/>
</dbReference>
<feature type="binding site" evidence="11">
    <location>
        <position position="242"/>
    </location>
    <ligand>
        <name>substrate</name>
    </ligand>
</feature>
<dbReference type="GO" id="GO:0008295">
    <property type="term" value="P:spermidine biosynthetic process"/>
    <property type="evidence" value="ECO:0007669"/>
    <property type="project" value="UniProtKB-KW"/>
</dbReference>
<feature type="domain" description="Orn/DAP/Arg decarboxylase 2 C-terminal" evidence="12">
    <location>
        <begin position="139"/>
        <end position="334"/>
    </location>
</feature>
<proteinExistence type="inferred from homology"/>
<dbReference type="InterPro" id="IPR022643">
    <property type="entry name" value="De-COase2_C"/>
</dbReference>
<dbReference type="Proteomes" id="UP000189674">
    <property type="component" value="Chromosome"/>
</dbReference>
<sequence length="379" mass="42492">MNYDLSKITTPCYLVDRGLLRKNCETLADVQNRTGCRILLALKGFAMWSVFDIVCEYLAGTAASSLHEARLGREEFGKEVHLTAPAYRDDEFDQLIANSDHIIFNSANQWQKFKPRIAAGSRALKCGLRINPMHSEVKTAIYDPCSPGSRLGITRDLFPADMLDGITGLHFHTLCELNADSLQRTLAAVEKQFGEFIPQMQWINFGGGHHITRPDYDIDLLCKLISDFQSKYDVQVYLEPGEAIALNTGFLIATVLDIVHNACDIAILDTSAAAHMPDVLEMPYRPQISGADEPGKKPHTYRLAGPTCLAGDVIGDYSFDAPLKPGDKLIFHDMAHYTMVKNTMFNGINLPDIVTYEPDTDDYKLQRRFTYQDFKTRLS</sequence>
<dbReference type="CDD" id="cd06829">
    <property type="entry name" value="PLPDE_III_CANSDC"/>
    <property type="match status" value="1"/>
</dbReference>
<evidence type="ECO:0000256" key="7">
    <source>
        <dbReference type="ARBA" id="ARBA00023239"/>
    </source>
</evidence>
<dbReference type="SUPFAM" id="SSF50621">
    <property type="entry name" value="Alanine racemase C-terminal domain-like"/>
    <property type="match status" value="1"/>
</dbReference>
<evidence type="ECO:0000256" key="3">
    <source>
        <dbReference type="ARBA" id="ARBA00013633"/>
    </source>
</evidence>
<dbReference type="EC" id="4.1.1.96" evidence="2"/>
<evidence type="ECO:0000256" key="2">
    <source>
        <dbReference type="ARBA" id="ARBA00012259"/>
    </source>
</evidence>
<name>A0A1U9NN29_9BACT</name>
<dbReference type="KEGG" id="alus:STSP2_02395"/>
<protein>
    <recommendedName>
        <fullName evidence="3">Carboxynorspermidine/carboxyspermidine decarboxylase</fullName>
        <ecNumber evidence="2">4.1.1.96</ecNumber>
    </recommendedName>
</protein>
<evidence type="ECO:0000256" key="10">
    <source>
        <dbReference type="ARBA" id="ARBA00047389"/>
    </source>
</evidence>
<dbReference type="InterPro" id="IPR009006">
    <property type="entry name" value="Ala_racemase/Decarboxylase_C"/>
</dbReference>
<accession>A0A1U9NN29</accession>
<dbReference type="Pfam" id="PF00278">
    <property type="entry name" value="Orn_DAP_Arg_deC"/>
    <property type="match status" value="1"/>
</dbReference>
<dbReference type="GO" id="GO:0009089">
    <property type="term" value="P:lysine biosynthetic process via diaminopimelate"/>
    <property type="evidence" value="ECO:0007669"/>
    <property type="project" value="TreeGrafter"/>
</dbReference>